<dbReference type="EMBL" id="CM029046">
    <property type="protein sequence ID" value="KAG2587346.1"/>
    <property type="molecule type" value="Genomic_DNA"/>
</dbReference>
<feature type="transmembrane region" description="Helical" evidence="1">
    <location>
        <begin position="50"/>
        <end position="68"/>
    </location>
</feature>
<proteinExistence type="predicted"/>
<evidence type="ECO:0000256" key="1">
    <source>
        <dbReference type="SAM" id="Phobius"/>
    </source>
</evidence>
<keyword evidence="3" id="KW-1185">Reference proteome</keyword>
<reference evidence="2" key="1">
    <citation type="submission" date="2020-05" db="EMBL/GenBank/DDBJ databases">
        <title>WGS assembly of Panicum virgatum.</title>
        <authorList>
            <person name="Lovell J.T."/>
            <person name="Jenkins J."/>
            <person name="Shu S."/>
            <person name="Juenger T.E."/>
            <person name="Schmutz J."/>
        </authorList>
    </citation>
    <scope>NUCLEOTIDE SEQUENCE</scope>
    <source>
        <strain evidence="2">AP13</strain>
    </source>
</reference>
<gene>
    <name evidence="2" type="ORF">PVAP13_5NG135881</name>
</gene>
<dbReference type="AlphaFoldDB" id="A0A8T0RRD9"/>
<evidence type="ECO:0000313" key="3">
    <source>
        <dbReference type="Proteomes" id="UP000823388"/>
    </source>
</evidence>
<keyword evidence="1" id="KW-0472">Membrane</keyword>
<protein>
    <submittedName>
        <fullName evidence="2">Uncharacterized protein</fullName>
    </submittedName>
</protein>
<organism evidence="2 3">
    <name type="scientific">Panicum virgatum</name>
    <name type="common">Blackwell switchgrass</name>
    <dbReference type="NCBI Taxonomy" id="38727"/>
    <lineage>
        <taxon>Eukaryota</taxon>
        <taxon>Viridiplantae</taxon>
        <taxon>Streptophyta</taxon>
        <taxon>Embryophyta</taxon>
        <taxon>Tracheophyta</taxon>
        <taxon>Spermatophyta</taxon>
        <taxon>Magnoliopsida</taxon>
        <taxon>Liliopsida</taxon>
        <taxon>Poales</taxon>
        <taxon>Poaceae</taxon>
        <taxon>PACMAD clade</taxon>
        <taxon>Panicoideae</taxon>
        <taxon>Panicodae</taxon>
        <taxon>Paniceae</taxon>
        <taxon>Panicinae</taxon>
        <taxon>Panicum</taxon>
        <taxon>Panicum sect. Hiantes</taxon>
    </lineage>
</organism>
<sequence>MAFTAIYSLFIINKSGGSCYPVSKMCNTTLQSIITGFLETSVRMNWYGRFLLYLATYHTLANFIYMATNLLDTYHHNWGT</sequence>
<keyword evidence="1" id="KW-1133">Transmembrane helix</keyword>
<dbReference type="Proteomes" id="UP000823388">
    <property type="component" value="Chromosome 5N"/>
</dbReference>
<keyword evidence="1" id="KW-0812">Transmembrane</keyword>
<comment type="caution">
    <text evidence="2">The sequence shown here is derived from an EMBL/GenBank/DDBJ whole genome shotgun (WGS) entry which is preliminary data.</text>
</comment>
<evidence type="ECO:0000313" key="2">
    <source>
        <dbReference type="EMBL" id="KAG2587346.1"/>
    </source>
</evidence>
<name>A0A8T0RRD9_PANVG</name>
<accession>A0A8T0RRD9</accession>